<dbReference type="Proteomes" id="UP000025061">
    <property type="component" value="Unassembled WGS sequence"/>
</dbReference>
<proteinExistence type="predicted"/>
<dbReference type="InterPro" id="IPR036259">
    <property type="entry name" value="MFS_trans_sf"/>
</dbReference>
<dbReference type="Gene3D" id="1.20.1250.20">
    <property type="entry name" value="MFS general substrate transporter like domains"/>
    <property type="match status" value="2"/>
</dbReference>
<protein>
    <submittedName>
        <fullName evidence="6">Major facilitator family transporter</fullName>
    </submittedName>
</protein>
<keyword evidence="3 4" id="KW-0472">Membrane</keyword>
<dbReference type="OrthoDB" id="1404228at2"/>
<keyword evidence="7" id="KW-1185">Reference proteome</keyword>
<evidence type="ECO:0000313" key="7">
    <source>
        <dbReference type="Proteomes" id="UP000025061"/>
    </source>
</evidence>
<dbReference type="EMBL" id="ARYI01000001">
    <property type="protein sequence ID" value="KCZ96073.1"/>
    <property type="molecule type" value="Genomic_DNA"/>
</dbReference>
<dbReference type="InterPro" id="IPR020846">
    <property type="entry name" value="MFS_dom"/>
</dbReference>
<gene>
    <name evidence="6" type="ORF">HHI_00300</name>
</gene>
<dbReference type="SUPFAM" id="SSF103473">
    <property type="entry name" value="MFS general substrate transporter"/>
    <property type="match status" value="1"/>
</dbReference>
<dbReference type="InterPro" id="IPR011701">
    <property type="entry name" value="MFS"/>
</dbReference>
<dbReference type="PANTHER" id="PTHR11360:SF308">
    <property type="entry name" value="BLL3089 PROTEIN"/>
    <property type="match status" value="1"/>
</dbReference>
<feature type="transmembrane region" description="Helical" evidence="4">
    <location>
        <begin position="176"/>
        <end position="198"/>
    </location>
</feature>
<feature type="transmembrane region" description="Helical" evidence="4">
    <location>
        <begin position="329"/>
        <end position="351"/>
    </location>
</feature>
<dbReference type="PROSITE" id="PS50850">
    <property type="entry name" value="MFS"/>
    <property type="match status" value="1"/>
</dbReference>
<evidence type="ECO:0000256" key="2">
    <source>
        <dbReference type="ARBA" id="ARBA00022989"/>
    </source>
</evidence>
<comment type="caution">
    <text evidence="6">The sequence shown here is derived from an EMBL/GenBank/DDBJ whole genome shotgun (WGS) entry which is preliminary data.</text>
</comment>
<feature type="transmembrane region" description="Helical" evidence="4">
    <location>
        <begin position="125"/>
        <end position="144"/>
    </location>
</feature>
<feature type="transmembrane region" description="Helical" evidence="4">
    <location>
        <begin position="266"/>
        <end position="288"/>
    </location>
</feature>
<keyword evidence="1 4" id="KW-0812">Transmembrane</keyword>
<dbReference type="Pfam" id="PF07690">
    <property type="entry name" value="MFS_1"/>
    <property type="match status" value="1"/>
</dbReference>
<feature type="transmembrane region" description="Helical" evidence="4">
    <location>
        <begin position="210"/>
        <end position="234"/>
    </location>
</feature>
<evidence type="ECO:0000256" key="3">
    <source>
        <dbReference type="ARBA" id="ARBA00023136"/>
    </source>
</evidence>
<keyword evidence="2 4" id="KW-1133">Transmembrane helix</keyword>
<evidence type="ECO:0000259" key="5">
    <source>
        <dbReference type="PROSITE" id="PS50850"/>
    </source>
</evidence>
<dbReference type="InterPro" id="IPR050327">
    <property type="entry name" value="Proton-linked_MCT"/>
</dbReference>
<feature type="domain" description="Major facilitator superfamily (MFS) profile" evidence="5">
    <location>
        <begin position="176"/>
        <end position="364"/>
    </location>
</feature>
<sequence length="364" mass="39312">MLLFIRDNARWLAAGFLLTLPWLGRTLDQMPGWKVARFTMPALAGACLLTAFAPHVFFLFLAIWLLRLFGQGMMTHIALTETGRWFEANRGRAISLVVPGHQVGEAVLPVSFVLVSAALGWQASWVAAALVILLVATPAVIALMRVERAPALTPGQTALEVAGRHWTRGEVLRDPVFYVLLTGILAPPFIGTTIFFHQGHLVELRGYSPLAFAGAFPLMAVTTVGVGLICGYLVDRFGALRVLPFFLAPLMIATLAAALLSGIQGVYIFMVLFGVSYGFTSTLLGALWPEVYGTRHLGSIRAVIVSAMVLSTALGPGITGLLIDRGIDLPVQLLVMAVWCLLASFLLAVAAKEVLRRQINMPEP</sequence>
<dbReference type="PANTHER" id="PTHR11360">
    <property type="entry name" value="MONOCARBOXYLATE TRANSPORTER"/>
    <property type="match status" value="1"/>
</dbReference>
<evidence type="ECO:0000313" key="6">
    <source>
        <dbReference type="EMBL" id="KCZ96073.1"/>
    </source>
</evidence>
<reference evidence="6 7" key="1">
    <citation type="submission" date="2013-04" db="EMBL/GenBank/DDBJ databases">
        <title>Hyphomonas hirschiana VP5 Genome Sequencing.</title>
        <authorList>
            <person name="Lai Q."/>
            <person name="Shao Z."/>
        </authorList>
    </citation>
    <scope>NUCLEOTIDE SEQUENCE [LARGE SCALE GENOMIC DNA]</scope>
    <source>
        <strain evidence="6 7">VP5</strain>
    </source>
</reference>
<dbReference type="RefSeq" id="WP_011646018.1">
    <property type="nucleotide sequence ID" value="NZ_ARYI01000001.1"/>
</dbReference>
<dbReference type="PATRIC" id="fig|1280951.3.peg.60"/>
<feature type="transmembrane region" description="Helical" evidence="4">
    <location>
        <begin position="42"/>
        <end position="66"/>
    </location>
</feature>
<feature type="transmembrane region" description="Helical" evidence="4">
    <location>
        <begin position="241"/>
        <end position="260"/>
    </location>
</feature>
<accession>A0A059FZD3</accession>
<evidence type="ECO:0000256" key="1">
    <source>
        <dbReference type="ARBA" id="ARBA00022692"/>
    </source>
</evidence>
<organism evidence="6 7">
    <name type="scientific">Hyphomonas hirschiana VP5</name>
    <dbReference type="NCBI Taxonomy" id="1280951"/>
    <lineage>
        <taxon>Bacteria</taxon>
        <taxon>Pseudomonadati</taxon>
        <taxon>Pseudomonadota</taxon>
        <taxon>Alphaproteobacteria</taxon>
        <taxon>Hyphomonadales</taxon>
        <taxon>Hyphomonadaceae</taxon>
        <taxon>Hyphomonas</taxon>
    </lineage>
</organism>
<dbReference type="GO" id="GO:0022857">
    <property type="term" value="F:transmembrane transporter activity"/>
    <property type="evidence" value="ECO:0007669"/>
    <property type="project" value="InterPro"/>
</dbReference>
<name>A0A059FZD3_9PROT</name>
<evidence type="ECO:0000256" key="4">
    <source>
        <dbReference type="SAM" id="Phobius"/>
    </source>
</evidence>
<feature type="transmembrane region" description="Helical" evidence="4">
    <location>
        <begin position="300"/>
        <end position="323"/>
    </location>
</feature>
<dbReference type="AlphaFoldDB" id="A0A059FZD3"/>